<sequence>MMQSSYSSYLETESSSSSSIKYSRPLTPICIVEERPSTPLTAENLQFHSRSTLKYDEAYDAMKKFQASLNRDLRTSASVGALKRPKRSRSSMSLDTIIEAPQFSMFPYHNDSFLLPTPTSSANSLRSPCSSSIIQTESMLTIDSSSRGRFPRSAKDRPATANTSDAKSKQSFKEHVSSNSSTDQPQLLYVEARPSKLSLTLSKLLQWLNPAALKTRKDLRRRASFNHGICA</sequence>
<reference evidence="2" key="1">
    <citation type="submission" date="2020-12" db="EMBL/GenBank/DDBJ databases">
        <title>Metabolic potential, ecology and presence of endohyphal bacteria is reflected in genomic diversity of Mucoromycotina.</title>
        <authorList>
            <person name="Muszewska A."/>
            <person name="Okrasinska A."/>
            <person name="Steczkiewicz K."/>
            <person name="Drgas O."/>
            <person name="Orlowska M."/>
            <person name="Perlinska-Lenart U."/>
            <person name="Aleksandrzak-Piekarczyk T."/>
            <person name="Szatraj K."/>
            <person name="Zielenkiewicz U."/>
            <person name="Pilsyk S."/>
            <person name="Malc E."/>
            <person name="Mieczkowski P."/>
            <person name="Kruszewska J.S."/>
            <person name="Biernat P."/>
            <person name="Pawlowska J."/>
        </authorList>
    </citation>
    <scope>NUCLEOTIDE SEQUENCE</scope>
    <source>
        <strain evidence="2">WA0000067209</strain>
    </source>
</reference>
<comment type="caution">
    <text evidence="2">The sequence shown here is derived from an EMBL/GenBank/DDBJ whole genome shotgun (WGS) entry which is preliminary data.</text>
</comment>
<dbReference type="AlphaFoldDB" id="A0A8H7PK64"/>
<dbReference type="OrthoDB" id="2409017at2759"/>
<proteinExistence type="predicted"/>
<organism evidence="2 3">
    <name type="scientific">Mortierella isabellina</name>
    <name type="common">Filamentous fungus</name>
    <name type="synonym">Umbelopsis isabellina</name>
    <dbReference type="NCBI Taxonomy" id="91625"/>
    <lineage>
        <taxon>Eukaryota</taxon>
        <taxon>Fungi</taxon>
        <taxon>Fungi incertae sedis</taxon>
        <taxon>Mucoromycota</taxon>
        <taxon>Mucoromycotina</taxon>
        <taxon>Umbelopsidomycetes</taxon>
        <taxon>Umbelopsidales</taxon>
        <taxon>Umbelopsidaceae</taxon>
        <taxon>Umbelopsis</taxon>
    </lineage>
</organism>
<feature type="compositionally biased region" description="Basic and acidic residues" evidence="1">
    <location>
        <begin position="166"/>
        <end position="176"/>
    </location>
</feature>
<feature type="region of interest" description="Disordered" evidence="1">
    <location>
        <begin position="1"/>
        <end position="22"/>
    </location>
</feature>
<evidence type="ECO:0000313" key="3">
    <source>
        <dbReference type="Proteomes" id="UP000654370"/>
    </source>
</evidence>
<protein>
    <submittedName>
        <fullName evidence="2">Uncharacterized protein</fullName>
    </submittedName>
</protein>
<dbReference type="EMBL" id="JAEPQZ010000011">
    <property type="protein sequence ID" value="KAG2175542.1"/>
    <property type="molecule type" value="Genomic_DNA"/>
</dbReference>
<keyword evidence="3" id="KW-1185">Reference proteome</keyword>
<accession>A0A8H7PK64</accession>
<feature type="region of interest" description="Disordered" evidence="1">
    <location>
        <begin position="141"/>
        <end position="184"/>
    </location>
</feature>
<gene>
    <name evidence="2" type="ORF">INT43_001189</name>
</gene>
<name>A0A8H7PK64_MORIS</name>
<evidence type="ECO:0000313" key="2">
    <source>
        <dbReference type="EMBL" id="KAG2175542.1"/>
    </source>
</evidence>
<evidence type="ECO:0000256" key="1">
    <source>
        <dbReference type="SAM" id="MobiDB-lite"/>
    </source>
</evidence>
<dbReference type="Proteomes" id="UP000654370">
    <property type="component" value="Unassembled WGS sequence"/>
</dbReference>